<dbReference type="CDD" id="cd09917">
    <property type="entry name" value="F-box_SF"/>
    <property type="match status" value="1"/>
</dbReference>
<dbReference type="SUPFAM" id="SSF52047">
    <property type="entry name" value="RNI-like"/>
    <property type="match status" value="1"/>
</dbReference>
<dbReference type="EMBL" id="CDHK01000008">
    <property type="protein sequence ID" value="CEJ60003.1"/>
    <property type="molecule type" value="Genomic_DNA"/>
</dbReference>
<keyword evidence="3" id="KW-1185">Reference proteome</keyword>
<gene>
    <name evidence="2" type="ORF">PMG11_08600</name>
</gene>
<dbReference type="SUPFAM" id="SSF81383">
    <property type="entry name" value="F-box domain"/>
    <property type="match status" value="1"/>
</dbReference>
<feature type="domain" description="F-box" evidence="1">
    <location>
        <begin position="1"/>
        <end position="49"/>
    </location>
</feature>
<sequence>MSLTSLPIELVNKICSYLEPPEWAALRLSCRSLYAKSLDAYADRYFNSICFIATGEGIRELEELAKNDTFSTHVRQLWMIPTVFEGRHDLELEDSKFRTSGYSERSNPLSRHEDELRACYAIYQTMKADNQALLESSTFSARLHACFTSFRNLDSVGLKHYATSYLLDPRQTEFRCLGLRNLRDQVDYVFKPCNSNHLQWHFPANINSLALSRMLQGFAESNQKIRALNTCGANFCGSTSPYHFLTQEHYTSLLRKLENLEHLHMCICYNEKEPSRTSISTSPSPSTTYLDLLISVAPRLKSLYFSQWDRFQRNISESYFLGLAQHINFTRLKELHLHWIQIESESFKIFMTTAKETLKTLTLNLVYLKEHLLINSESTGWKHVWEFLGEELSLESFYMANIGCDGHKVMIQGPGDSVEPTSSVRFSAEMSSISFSKWIRQLKPISTGPDSRVRRYPDMFMVLQRLFPRYHSCVRQAEMRPRSLRLSPRSAVP</sequence>
<accession>A0A0F7TTC3</accession>
<evidence type="ECO:0000313" key="3">
    <source>
        <dbReference type="Proteomes" id="UP000042958"/>
    </source>
</evidence>
<protein>
    <recommendedName>
        <fullName evidence="1">F-box domain-containing protein</fullName>
    </recommendedName>
</protein>
<dbReference type="InterPro" id="IPR001810">
    <property type="entry name" value="F-box_dom"/>
</dbReference>
<dbReference type="InterPro" id="IPR036047">
    <property type="entry name" value="F-box-like_dom_sf"/>
</dbReference>
<dbReference type="Proteomes" id="UP000042958">
    <property type="component" value="Unassembled WGS sequence"/>
</dbReference>
<dbReference type="AlphaFoldDB" id="A0A0F7TTC3"/>
<dbReference type="STRING" id="104259.A0A0F7TTC3"/>
<dbReference type="InterPro" id="IPR032675">
    <property type="entry name" value="LRR_dom_sf"/>
</dbReference>
<dbReference type="Gene3D" id="3.80.10.10">
    <property type="entry name" value="Ribonuclease Inhibitor"/>
    <property type="match status" value="1"/>
</dbReference>
<dbReference type="OrthoDB" id="5279008at2759"/>
<reference evidence="3" key="1">
    <citation type="journal article" date="2015" name="Genome Announc.">
        <title>Draft genome sequence of the fungus Penicillium brasilianum MG11.</title>
        <authorList>
            <person name="Horn F."/>
            <person name="Linde J."/>
            <person name="Mattern D.J."/>
            <person name="Walther G."/>
            <person name="Guthke R."/>
            <person name="Brakhage A.A."/>
            <person name="Valiante V."/>
        </authorList>
    </citation>
    <scope>NUCLEOTIDE SEQUENCE [LARGE SCALE GENOMIC DNA]</scope>
    <source>
        <strain evidence="3">MG11</strain>
    </source>
</reference>
<evidence type="ECO:0000313" key="2">
    <source>
        <dbReference type="EMBL" id="CEJ60003.1"/>
    </source>
</evidence>
<organism evidence="2 3">
    <name type="scientific">Penicillium brasilianum</name>
    <dbReference type="NCBI Taxonomy" id="104259"/>
    <lineage>
        <taxon>Eukaryota</taxon>
        <taxon>Fungi</taxon>
        <taxon>Dikarya</taxon>
        <taxon>Ascomycota</taxon>
        <taxon>Pezizomycotina</taxon>
        <taxon>Eurotiomycetes</taxon>
        <taxon>Eurotiomycetidae</taxon>
        <taxon>Eurotiales</taxon>
        <taxon>Aspergillaceae</taxon>
        <taxon>Penicillium</taxon>
    </lineage>
</organism>
<name>A0A0F7TTC3_PENBI</name>
<dbReference type="PROSITE" id="PS50181">
    <property type="entry name" value="FBOX"/>
    <property type="match status" value="1"/>
</dbReference>
<evidence type="ECO:0000259" key="1">
    <source>
        <dbReference type="PROSITE" id="PS50181"/>
    </source>
</evidence>
<proteinExistence type="predicted"/>
<dbReference type="Pfam" id="PF00646">
    <property type="entry name" value="F-box"/>
    <property type="match status" value="1"/>
</dbReference>